<dbReference type="AlphaFoldDB" id="A0AAN8JHI4"/>
<dbReference type="Proteomes" id="UP001347796">
    <property type="component" value="Unassembled WGS sequence"/>
</dbReference>
<dbReference type="EMBL" id="JAZGQO010000009">
    <property type="protein sequence ID" value="KAK6178321.1"/>
    <property type="molecule type" value="Genomic_DNA"/>
</dbReference>
<gene>
    <name evidence="2" type="ORF">SNE40_013120</name>
</gene>
<evidence type="ECO:0000256" key="1">
    <source>
        <dbReference type="SAM" id="MobiDB-lite"/>
    </source>
</evidence>
<feature type="compositionally biased region" description="Polar residues" evidence="1">
    <location>
        <begin position="29"/>
        <end position="40"/>
    </location>
</feature>
<accession>A0AAN8JHI4</accession>
<protein>
    <submittedName>
        <fullName evidence="2">Uncharacterized protein</fullName>
    </submittedName>
</protein>
<name>A0AAN8JHI4_PATCE</name>
<feature type="compositionally biased region" description="Basic residues" evidence="1">
    <location>
        <begin position="44"/>
        <end position="58"/>
    </location>
</feature>
<sequence>MGDDVAYGDDVFDCDFEDSSDLNKVSGVPSGSATGNNLTTVPKEKRKKKINQSKIHKVQKIKSKSDSLKLSQVIVSLISESVMRGTRLKSSRKNAPNS</sequence>
<reference evidence="2 3" key="1">
    <citation type="submission" date="2024-01" db="EMBL/GenBank/DDBJ databases">
        <title>The genome of the rayed Mediterranean limpet Patella caerulea (Linnaeus, 1758).</title>
        <authorList>
            <person name="Anh-Thu Weber A."/>
            <person name="Halstead-Nussloch G."/>
        </authorList>
    </citation>
    <scope>NUCLEOTIDE SEQUENCE [LARGE SCALE GENOMIC DNA]</scope>
    <source>
        <strain evidence="2">AATW-2023a</strain>
        <tissue evidence="2">Whole specimen</tissue>
    </source>
</reference>
<feature type="region of interest" description="Disordered" evidence="1">
    <location>
        <begin position="23"/>
        <end position="58"/>
    </location>
</feature>
<comment type="caution">
    <text evidence="2">The sequence shown here is derived from an EMBL/GenBank/DDBJ whole genome shotgun (WGS) entry which is preliminary data.</text>
</comment>
<evidence type="ECO:0000313" key="2">
    <source>
        <dbReference type="EMBL" id="KAK6178321.1"/>
    </source>
</evidence>
<proteinExistence type="predicted"/>
<evidence type="ECO:0000313" key="3">
    <source>
        <dbReference type="Proteomes" id="UP001347796"/>
    </source>
</evidence>
<organism evidence="2 3">
    <name type="scientific">Patella caerulea</name>
    <name type="common">Rayed Mediterranean limpet</name>
    <dbReference type="NCBI Taxonomy" id="87958"/>
    <lineage>
        <taxon>Eukaryota</taxon>
        <taxon>Metazoa</taxon>
        <taxon>Spiralia</taxon>
        <taxon>Lophotrochozoa</taxon>
        <taxon>Mollusca</taxon>
        <taxon>Gastropoda</taxon>
        <taxon>Patellogastropoda</taxon>
        <taxon>Patelloidea</taxon>
        <taxon>Patellidae</taxon>
        <taxon>Patella</taxon>
    </lineage>
</organism>
<keyword evidence="3" id="KW-1185">Reference proteome</keyword>